<gene>
    <name evidence="5" type="ORF">DCF25_09755</name>
</gene>
<dbReference type="Proteomes" id="UP000249354">
    <property type="component" value="Unassembled WGS sequence"/>
</dbReference>
<dbReference type="InterPro" id="IPR012337">
    <property type="entry name" value="RNaseH-like_sf"/>
</dbReference>
<dbReference type="PANTHER" id="PTHR30231">
    <property type="entry name" value="DNA POLYMERASE III SUBUNIT EPSILON"/>
    <property type="match status" value="1"/>
</dbReference>
<evidence type="ECO:0000256" key="3">
    <source>
        <dbReference type="ARBA" id="ARBA00022839"/>
    </source>
</evidence>
<keyword evidence="1" id="KW-0540">Nuclease</keyword>
<name>A0A2W4UGZ4_9CYAN</name>
<dbReference type="InterPro" id="IPR013520">
    <property type="entry name" value="Ribonucl_H"/>
</dbReference>
<dbReference type="SUPFAM" id="SSF53098">
    <property type="entry name" value="Ribonuclease H-like"/>
    <property type="match status" value="1"/>
</dbReference>
<evidence type="ECO:0000256" key="1">
    <source>
        <dbReference type="ARBA" id="ARBA00022722"/>
    </source>
</evidence>
<dbReference type="SMART" id="SM00479">
    <property type="entry name" value="EXOIII"/>
    <property type="match status" value="1"/>
</dbReference>
<evidence type="ECO:0000313" key="5">
    <source>
        <dbReference type="EMBL" id="PZO18370.1"/>
    </source>
</evidence>
<proteinExistence type="predicted"/>
<dbReference type="GO" id="GO:0003676">
    <property type="term" value="F:nucleic acid binding"/>
    <property type="evidence" value="ECO:0007669"/>
    <property type="project" value="InterPro"/>
</dbReference>
<protein>
    <recommendedName>
        <fullName evidence="4">Exonuclease domain-containing protein</fullName>
    </recommendedName>
</protein>
<feature type="domain" description="Exonuclease" evidence="4">
    <location>
        <begin position="116"/>
        <end position="276"/>
    </location>
</feature>
<reference evidence="5 6" key="2">
    <citation type="submission" date="2018-06" db="EMBL/GenBank/DDBJ databases">
        <title>Metagenomic assembly of (sub)arctic Cyanobacteria and their associated microbiome from non-axenic cultures.</title>
        <authorList>
            <person name="Baurain D."/>
        </authorList>
    </citation>
    <scope>NUCLEOTIDE SEQUENCE [LARGE SCALE GENOMIC DNA]</scope>
    <source>
        <strain evidence="5">ULC129bin1</strain>
    </source>
</reference>
<accession>A0A2W4UGZ4</accession>
<sequence length="296" mass="33132">MDIKVVEYDWWGSSNAPPAQLKTTKQLAELNLSPVAPVGVIRTEKYDLKLYDPGSEQSVRPKRKATSAQLAALQKGRDRSAFNRALAEWREYEGFILRDRINAVRWAKKILHQPERWRVLDTETTGLDSRDRIVEIAVVDLAGTPLLNTLVKPTGEWYIHPEAEATHGIAPDELENAPTFSEIYPQLASVIAGQDILAYGADFDARMIGGEMSRAGLPSGSLNWHCLMQRYSTWCGEWSDYHGDYRWQALGGSHRALGDSLAALSCLKRMADSSDEFAYPDWLIEKGQTVGVDLNP</sequence>
<keyword evidence="3" id="KW-0269">Exonuclease</keyword>
<dbReference type="AlphaFoldDB" id="A0A2W4UGZ4"/>
<evidence type="ECO:0000259" key="4">
    <source>
        <dbReference type="SMART" id="SM00479"/>
    </source>
</evidence>
<dbReference type="Pfam" id="PF00929">
    <property type="entry name" value="RNase_T"/>
    <property type="match status" value="1"/>
</dbReference>
<reference evidence="6" key="1">
    <citation type="submission" date="2018-04" db="EMBL/GenBank/DDBJ databases">
        <authorList>
            <person name="Cornet L."/>
        </authorList>
    </citation>
    <scope>NUCLEOTIDE SEQUENCE [LARGE SCALE GENOMIC DNA]</scope>
</reference>
<keyword evidence="2" id="KW-0378">Hydrolase</keyword>
<comment type="caution">
    <text evidence="5">The sequence shown here is derived from an EMBL/GenBank/DDBJ whole genome shotgun (WGS) entry which is preliminary data.</text>
</comment>
<organism evidence="5 6">
    <name type="scientific">Leptolyngbya foveolarum</name>
    <dbReference type="NCBI Taxonomy" id="47253"/>
    <lineage>
        <taxon>Bacteria</taxon>
        <taxon>Bacillati</taxon>
        <taxon>Cyanobacteriota</taxon>
        <taxon>Cyanophyceae</taxon>
        <taxon>Leptolyngbyales</taxon>
        <taxon>Leptolyngbyaceae</taxon>
        <taxon>Leptolyngbya group</taxon>
        <taxon>Leptolyngbya</taxon>
    </lineage>
</organism>
<dbReference type="Gene3D" id="3.30.420.10">
    <property type="entry name" value="Ribonuclease H-like superfamily/Ribonuclease H"/>
    <property type="match status" value="1"/>
</dbReference>
<dbReference type="InterPro" id="IPR036397">
    <property type="entry name" value="RNaseH_sf"/>
</dbReference>
<evidence type="ECO:0000256" key="2">
    <source>
        <dbReference type="ARBA" id="ARBA00022801"/>
    </source>
</evidence>
<dbReference type="PANTHER" id="PTHR30231:SF4">
    <property type="entry name" value="PROTEIN NEN2"/>
    <property type="match status" value="1"/>
</dbReference>
<dbReference type="GO" id="GO:0008408">
    <property type="term" value="F:3'-5' exonuclease activity"/>
    <property type="evidence" value="ECO:0007669"/>
    <property type="project" value="TreeGrafter"/>
</dbReference>
<dbReference type="EMBL" id="QBMC01000055">
    <property type="protein sequence ID" value="PZO18370.1"/>
    <property type="molecule type" value="Genomic_DNA"/>
</dbReference>
<evidence type="ECO:0000313" key="6">
    <source>
        <dbReference type="Proteomes" id="UP000249354"/>
    </source>
</evidence>
<dbReference type="CDD" id="cd06127">
    <property type="entry name" value="DEDDh"/>
    <property type="match status" value="1"/>
</dbReference>